<proteinExistence type="inferred from homology"/>
<dbReference type="PANTHER" id="PTHR13362">
    <property type="entry name" value="MITOCHONDRIAL RIBOSOMAL PROTEIN S33"/>
    <property type="match status" value="1"/>
</dbReference>
<reference evidence="8" key="1">
    <citation type="submission" date="2020-04" db="EMBL/GenBank/DDBJ databases">
        <title>Analysis of mating type loci in Filobasidium floriforme.</title>
        <authorList>
            <person name="Nowrousian M."/>
        </authorList>
    </citation>
    <scope>NUCLEOTIDE SEQUENCE</scope>
    <source>
        <strain evidence="8">CBS 6242</strain>
    </source>
</reference>
<evidence type="ECO:0000313" key="9">
    <source>
        <dbReference type="Proteomes" id="UP000812966"/>
    </source>
</evidence>
<dbReference type="GO" id="GO:0005840">
    <property type="term" value="C:ribosome"/>
    <property type="evidence" value="ECO:0007669"/>
    <property type="project" value="UniProtKB-KW"/>
</dbReference>
<dbReference type="Proteomes" id="UP000812966">
    <property type="component" value="Unassembled WGS sequence"/>
</dbReference>
<keyword evidence="3" id="KW-0689">Ribosomal protein</keyword>
<feature type="compositionally biased region" description="Basic and acidic residues" evidence="7">
    <location>
        <begin position="164"/>
        <end position="176"/>
    </location>
</feature>
<dbReference type="PANTHER" id="PTHR13362:SF2">
    <property type="entry name" value="SMALL RIBOSOMAL SUBUNIT PROTEIN MS33"/>
    <property type="match status" value="1"/>
</dbReference>
<evidence type="ECO:0000256" key="4">
    <source>
        <dbReference type="ARBA" id="ARBA00023128"/>
    </source>
</evidence>
<keyword evidence="5" id="KW-0687">Ribonucleoprotein</keyword>
<comment type="subcellular location">
    <subcellularLocation>
        <location evidence="1">Mitochondrion</location>
    </subcellularLocation>
</comment>
<evidence type="ECO:0000256" key="1">
    <source>
        <dbReference type="ARBA" id="ARBA00004173"/>
    </source>
</evidence>
<feature type="region of interest" description="Disordered" evidence="7">
    <location>
        <begin position="217"/>
        <end position="248"/>
    </location>
</feature>
<dbReference type="AlphaFoldDB" id="A0A8K0JK56"/>
<evidence type="ECO:0000256" key="3">
    <source>
        <dbReference type="ARBA" id="ARBA00022980"/>
    </source>
</evidence>
<evidence type="ECO:0000256" key="7">
    <source>
        <dbReference type="SAM" id="MobiDB-lite"/>
    </source>
</evidence>
<comment type="caution">
    <text evidence="8">The sequence shown here is derived from an EMBL/GenBank/DDBJ whole genome shotgun (WGS) entry which is preliminary data.</text>
</comment>
<evidence type="ECO:0000256" key="2">
    <source>
        <dbReference type="ARBA" id="ARBA00008970"/>
    </source>
</evidence>
<sequence>MASSIASSSKTPASAIAAIQLVRSQIFQTSHNPQNLRTGAKYLKKRLRGPSMVEYVMPSYWAERERERIVAASAGTPLLTGKGKEKGGKVVLPEGGIQSSSLLPAAVATRNAGRAEPVFGQISNLLRNPDFHPAGRPSPYHPSTVPGASADSKINPDDLYNSIKDYRASSEARGDVPEGFQPVGFGPAGASLGQVSSNKGEGPASYGTFAWLADAHERTRKEEVRVKRIEGRGPPKKGEGRRSQMKRK</sequence>
<organism evidence="8 9">
    <name type="scientific">Filobasidium floriforme</name>
    <dbReference type="NCBI Taxonomy" id="5210"/>
    <lineage>
        <taxon>Eukaryota</taxon>
        <taxon>Fungi</taxon>
        <taxon>Dikarya</taxon>
        <taxon>Basidiomycota</taxon>
        <taxon>Agaricomycotina</taxon>
        <taxon>Tremellomycetes</taxon>
        <taxon>Filobasidiales</taxon>
        <taxon>Filobasidiaceae</taxon>
        <taxon>Filobasidium</taxon>
    </lineage>
</organism>
<comment type="similarity">
    <text evidence="2">Belongs to the mitochondrion-specific ribosomal protein mS33 family.</text>
</comment>
<evidence type="ECO:0000256" key="5">
    <source>
        <dbReference type="ARBA" id="ARBA00023274"/>
    </source>
</evidence>
<keyword evidence="9" id="KW-1185">Reference proteome</keyword>
<evidence type="ECO:0000313" key="8">
    <source>
        <dbReference type="EMBL" id="KAG7532187.1"/>
    </source>
</evidence>
<name>A0A8K0JK56_9TREE</name>
<dbReference type="InterPro" id="IPR013219">
    <property type="entry name" value="Ribosomal_mS33"/>
</dbReference>
<feature type="compositionally biased region" description="Basic and acidic residues" evidence="7">
    <location>
        <begin position="217"/>
        <end position="242"/>
    </location>
</feature>
<dbReference type="EMBL" id="JABELV010000071">
    <property type="protein sequence ID" value="KAG7532187.1"/>
    <property type="molecule type" value="Genomic_DNA"/>
</dbReference>
<protein>
    <recommendedName>
        <fullName evidence="6">Small ribosomal subunit protein mS33</fullName>
    </recommendedName>
</protein>
<dbReference type="GO" id="GO:1990904">
    <property type="term" value="C:ribonucleoprotein complex"/>
    <property type="evidence" value="ECO:0007669"/>
    <property type="project" value="UniProtKB-KW"/>
</dbReference>
<dbReference type="Pfam" id="PF08293">
    <property type="entry name" value="MRP-S33"/>
    <property type="match status" value="1"/>
</dbReference>
<evidence type="ECO:0000256" key="6">
    <source>
        <dbReference type="ARBA" id="ARBA00035132"/>
    </source>
</evidence>
<feature type="region of interest" description="Disordered" evidence="7">
    <location>
        <begin position="129"/>
        <end position="205"/>
    </location>
</feature>
<accession>A0A8K0JK56</accession>
<dbReference type="GO" id="GO:0005739">
    <property type="term" value="C:mitochondrion"/>
    <property type="evidence" value="ECO:0007669"/>
    <property type="project" value="UniProtKB-SubCell"/>
</dbReference>
<keyword evidence="4" id="KW-0496">Mitochondrion</keyword>
<gene>
    <name evidence="8" type="ORF">FFLO_03736</name>
</gene>